<evidence type="ECO:0000313" key="12">
    <source>
        <dbReference type="EMBL" id="PJI93675.1"/>
    </source>
</evidence>
<dbReference type="Pfam" id="PF02602">
    <property type="entry name" value="HEM4"/>
    <property type="match status" value="1"/>
</dbReference>
<comment type="caution">
    <text evidence="12">The sequence shown here is derived from an EMBL/GenBank/DDBJ whole genome shotgun (WGS) entry which is preliminary data.</text>
</comment>
<dbReference type="EMBL" id="PGTZ01000007">
    <property type="protein sequence ID" value="PJI93675.1"/>
    <property type="molecule type" value="Genomic_DNA"/>
</dbReference>
<evidence type="ECO:0000256" key="4">
    <source>
        <dbReference type="ARBA" id="ARBA00023239"/>
    </source>
</evidence>
<evidence type="ECO:0000256" key="6">
    <source>
        <dbReference type="ARBA" id="ARBA00037589"/>
    </source>
</evidence>
<gene>
    <name evidence="12" type="ORF">CLV34_1149</name>
</gene>
<comment type="catalytic activity">
    <reaction evidence="8 9">
        <text>hydroxymethylbilane = uroporphyrinogen III + H2O</text>
        <dbReference type="Rhea" id="RHEA:18965"/>
        <dbReference type="ChEBI" id="CHEBI:15377"/>
        <dbReference type="ChEBI" id="CHEBI:57308"/>
        <dbReference type="ChEBI" id="CHEBI:57845"/>
        <dbReference type="EC" id="4.2.1.75"/>
    </reaction>
</comment>
<name>A0A2M8WRV2_9MICO</name>
<dbReference type="InterPro" id="IPR039793">
    <property type="entry name" value="UROS/Hem4"/>
</dbReference>
<feature type="region of interest" description="Disordered" evidence="10">
    <location>
        <begin position="1"/>
        <end position="32"/>
    </location>
</feature>
<dbReference type="InterPro" id="IPR003754">
    <property type="entry name" value="4pyrrol_synth_uPrphyn_synth"/>
</dbReference>
<dbReference type="UniPathway" id="UPA00251">
    <property type="reaction ID" value="UER00320"/>
</dbReference>
<reference evidence="12 13" key="1">
    <citation type="submission" date="2017-11" db="EMBL/GenBank/DDBJ databases">
        <title>Genomic Encyclopedia of Archaeal and Bacterial Type Strains, Phase II (KMG-II): From Individual Species to Whole Genera.</title>
        <authorList>
            <person name="Goeker M."/>
        </authorList>
    </citation>
    <scope>NUCLEOTIDE SEQUENCE [LARGE SCALE GENOMIC DNA]</scope>
    <source>
        <strain evidence="12 13">DSM 22413</strain>
    </source>
</reference>
<protein>
    <recommendedName>
        <fullName evidence="7 9">Uroporphyrinogen-III synthase</fullName>
        <ecNumber evidence="3 9">4.2.1.75</ecNumber>
    </recommendedName>
</protein>
<comment type="pathway">
    <text evidence="1 9">Porphyrin-containing compound metabolism; protoporphyrin-IX biosynthesis; coproporphyrinogen-III from 5-aminolevulinate: step 3/4.</text>
</comment>
<dbReference type="GO" id="GO:0006782">
    <property type="term" value="P:protoporphyrinogen IX biosynthetic process"/>
    <property type="evidence" value="ECO:0007669"/>
    <property type="project" value="UniProtKB-UniRule"/>
</dbReference>
<dbReference type="OrthoDB" id="9815856at2"/>
<evidence type="ECO:0000256" key="3">
    <source>
        <dbReference type="ARBA" id="ARBA00013109"/>
    </source>
</evidence>
<dbReference type="Gene3D" id="3.40.50.10090">
    <property type="match status" value="2"/>
</dbReference>
<feature type="compositionally biased region" description="Gly residues" evidence="10">
    <location>
        <begin position="18"/>
        <end position="31"/>
    </location>
</feature>
<evidence type="ECO:0000256" key="9">
    <source>
        <dbReference type="RuleBase" id="RU366031"/>
    </source>
</evidence>
<dbReference type="PANTHER" id="PTHR38042:SF1">
    <property type="entry name" value="UROPORPHYRINOGEN-III SYNTHASE, CHLOROPLASTIC"/>
    <property type="match status" value="1"/>
</dbReference>
<evidence type="ECO:0000256" key="8">
    <source>
        <dbReference type="ARBA" id="ARBA00048617"/>
    </source>
</evidence>
<evidence type="ECO:0000256" key="1">
    <source>
        <dbReference type="ARBA" id="ARBA00004772"/>
    </source>
</evidence>
<dbReference type="InterPro" id="IPR036108">
    <property type="entry name" value="4pyrrol_syn_uPrphyn_synt_sf"/>
</dbReference>
<sequence length="308" mass="30544">MTTRGPRSAGDTSTGDTGTAGTGDTGTGGPLAGRTVLVPRALDRALGLAARLHELGAQVLVSAVVERAPAEDVDAIDSAARDLVAGRFTWTLVTSVNAIDELGAAVTRAGGALVDVPTRWAAVGPATAKALGAVGVEPELVPAESSAIGLLAALRALSVASATDRAGSGAETGDDTSATAPGPEVLLPLGDLARPTLARGLAAMGARQHVVTVYRTVTHPIDADVAAAWHDGRVDAVVLTSGSVAREISGQLGARDDVAGVAIGEPTRRAATEAGLRLDAVAATPDDAGLAAAVVVALTLHPSPEENA</sequence>
<dbReference type="AlphaFoldDB" id="A0A2M8WRV2"/>
<dbReference type="CDD" id="cd06578">
    <property type="entry name" value="HemD"/>
    <property type="match status" value="1"/>
</dbReference>
<evidence type="ECO:0000313" key="13">
    <source>
        <dbReference type="Proteomes" id="UP000231586"/>
    </source>
</evidence>
<dbReference type="RefSeq" id="WP_100349331.1">
    <property type="nucleotide sequence ID" value="NZ_PGTZ01000007.1"/>
</dbReference>
<evidence type="ECO:0000256" key="2">
    <source>
        <dbReference type="ARBA" id="ARBA00008133"/>
    </source>
</evidence>
<keyword evidence="4 9" id="KW-0456">Lyase</keyword>
<keyword evidence="5 9" id="KW-0627">Porphyrin biosynthesis</keyword>
<dbReference type="PANTHER" id="PTHR38042">
    <property type="entry name" value="UROPORPHYRINOGEN-III SYNTHASE, CHLOROPLASTIC"/>
    <property type="match status" value="1"/>
</dbReference>
<evidence type="ECO:0000256" key="5">
    <source>
        <dbReference type="ARBA" id="ARBA00023244"/>
    </source>
</evidence>
<dbReference type="EC" id="4.2.1.75" evidence="3 9"/>
<evidence type="ECO:0000256" key="7">
    <source>
        <dbReference type="ARBA" id="ARBA00040167"/>
    </source>
</evidence>
<dbReference type="Proteomes" id="UP000231586">
    <property type="component" value="Unassembled WGS sequence"/>
</dbReference>
<evidence type="ECO:0000256" key="10">
    <source>
        <dbReference type="SAM" id="MobiDB-lite"/>
    </source>
</evidence>
<organism evidence="12 13">
    <name type="scientific">Luteimicrobium subarcticum</name>
    <dbReference type="NCBI Taxonomy" id="620910"/>
    <lineage>
        <taxon>Bacteria</taxon>
        <taxon>Bacillati</taxon>
        <taxon>Actinomycetota</taxon>
        <taxon>Actinomycetes</taxon>
        <taxon>Micrococcales</taxon>
        <taxon>Luteimicrobium</taxon>
    </lineage>
</organism>
<feature type="compositionally biased region" description="Low complexity" evidence="10">
    <location>
        <begin position="8"/>
        <end position="17"/>
    </location>
</feature>
<feature type="domain" description="Tetrapyrrole biosynthesis uroporphyrinogen III synthase" evidence="11">
    <location>
        <begin position="48"/>
        <end position="291"/>
    </location>
</feature>
<dbReference type="GO" id="GO:0004852">
    <property type="term" value="F:uroporphyrinogen-III synthase activity"/>
    <property type="evidence" value="ECO:0007669"/>
    <property type="project" value="UniProtKB-UniRule"/>
</dbReference>
<evidence type="ECO:0000259" key="11">
    <source>
        <dbReference type="Pfam" id="PF02602"/>
    </source>
</evidence>
<dbReference type="SUPFAM" id="SSF69618">
    <property type="entry name" value="HemD-like"/>
    <property type="match status" value="1"/>
</dbReference>
<comment type="function">
    <text evidence="6 9">Catalyzes cyclization of the linear tetrapyrrole, hydroxymethylbilane, to the macrocyclic uroporphyrinogen III.</text>
</comment>
<accession>A0A2M8WRV2</accession>
<dbReference type="GO" id="GO:0006780">
    <property type="term" value="P:uroporphyrinogen III biosynthetic process"/>
    <property type="evidence" value="ECO:0007669"/>
    <property type="project" value="UniProtKB-UniRule"/>
</dbReference>
<keyword evidence="13" id="KW-1185">Reference proteome</keyword>
<proteinExistence type="inferred from homology"/>
<comment type="similarity">
    <text evidence="2 9">Belongs to the uroporphyrinogen-III synthase family.</text>
</comment>